<evidence type="ECO:0000313" key="1">
    <source>
        <dbReference type="EMBL" id="QBZ54456.1"/>
    </source>
</evidence>
<organism evidence="1 2">
    <name type="scientific">Pyricularia oryzae</name>
    <name type="common">Rice blast fungus</name>
    <name type="synonym">Magnaporthe oryzae</name>
    <dbReference type="NCBI Taxonomy" id="318829"/>
    <lineage>
        <taxon>Eukaryota</taxon>
        <taxon>Fungi</taxon>
        <taxon>Dikarya</taxon>
        <taxon>Ascomycota</taxon>
        <taxon>Pezizomycotina</taxon>
        <taxon>Sordariomycetes</taxon>
        <taxon>Sordariomycetidae</taxon>
        <taxon>Magnaporthales</taxon>
        <taxon>Pyriculariaceae</taxon>
        <taxon>Pyricularia</taxon>
    </lineage>
</organism>
<sequence>MVENGKVFGKATLWRAPRLYTKVLIFVWRPSLFLGKNKAQSGLPEYNGKWEVANKSSDIKRFTTALSIDG</sequence>
<dbReference type="Proteomes" id="UP000294847">
    <property type="component" value="Chromosome 1"/>
</dbReference>
<evidence type="ECO:0000313" key="2">
    <source>
        <dbReference type="Proteomes" id="UP000294847"/>
    </source>
</evidence>
<dbReference type="AlphaFoldDB" id="A0A4P7N1I1"/>
<dbReference type="EMBL" id="CP034204">
    <property type="protein sequence ID" value="QBZ54456.1"/>
    <property type="molecule type" value="Genomic_DNA"/>
</dbReference>
<protein>
    <submittedName>
        <fullName evidence="1">Uncharacterized protein</fullName>
    </submittedName>
</protein>
<accession>A0A4P7N1I1</accession>
<gene>
    <name evidence="1" type="ORF">PoMZ_10156</name>
</gene>
<proteinExistence type="predicted"/>
<name>A0A4P7N1I1_PYROR</name>
<reference evidence="1 2" key="1">
    <citation type="journal article" date="2019" name="Mol. Biol. Evol.">
        <title>Blast fungal genomes show frequent chromosomal changes, gene gains and losses, and effector gene turnover.</title>
        <authorList>
            <person name="Gomez Luciano L.B."/>
            <person name="Jason Tsai I."/>
            <person name="Chuma I."/>
            <person name="Tosa Y."/>
            <person name="Chen Y.H."/>
            <person name="Li J.Y."/>
            <person name="Li M.Y."/>
            <person name="Jade Lu M.Y."/>
            <person name="Nakayashiki H."/>
            <person name="Li W.H."/>
        </authorList>
    </citation>
    <scope>NUCLEOTIDE SEQUENCE [LARGE SCALE GENOMIC DNA]</scope>
    <source>
        <strain evidence="1">MZ5-1-6</strain>
    </source>
</reference>